<name>A0ABT6R4A1_9BACL</name>
<dbReference type="NCBIfam" id="TIGR01549">
    <property type="entry name" value="HAD-SF-IA-v1"/>
    <property type="match status" value="1"/>
</dbReference>
<protein>
    <submittedName>
        <fullName evidence="5">HAD family hydrolase</fullName>
        <ecNumber evidence="5">3.1.3.-</ecNumber>
    </submittedName>
</protein>
<dbReference type="SFLD" id="SFLDG01129">
    <property type="entry name" value="C1.5:_HAD__Beta-PGM__Phosphata"/>
    <property type="match status" value="1"/>
</dbReference>
<gene>
    <name evidence="5" type="ORF">QK289_12220</name>
</gene>
<dbReference type="InterPro" id="IPR023214">
    <property type="entry name" value="HAD_sf"/>
</dbReference>
<dbReference type="PANTHER" id="PTHR46470:SF2">
    <property type="entry name" value="GLYCERALDEHYDE 3-PHOSPHATE PHOSPHATASE"/>
    <property type="match status" value="1"/>
</dbReference>
<evidence type="ECO:0000256" key="1">
    <source>
        <dbReference type="ARBA" id="ARBA00001946"/>
    </source>
</evidence>
<comment type="caution">
    <text evidence="5">The sequence shown here is derived from an EMBL/GenBank/DDBJ whole genome shotgun (WGS) entry which is preliminary data.</text>
</comment>
<comment type="cofactor">
    <cofactor evidence="1">
        <name>Mg(2+)</name>
        <dbReference type="ChEBI" id="CHEBI:18420"/>
    </cofactor>
</comment>
<dbReference type="Gene3D" id="1.20.120.710">
    <property type="entry name" value="Haloacid dehalogenase hydrolase-like domain"/>
    <property type="match status" value="1"/>
</dbReference>
<evidence type="ECO:0000256" key="2">
    <source>
        <dbReference type="ARBA" id="ARBA00022723"/>
    </source>
</evidence>
<keyword evidence="3 5" id="KW-0378">Hydrolase</keyword>
<dbReference type="GO" id="GO:0016787">
    <property type="term" value="F:hydrolase activity"/>
    <property type="evidence" value="ECO:0007669"/>
    <property type="project" value="UniProtKB-KW"/>
</dbReference>
<dbReference type="InterPro" id="IPR041492">
    <property type="entry name" value="HAD_2"/>
</dbReference>
<accession>A0ABT6R4A1</accession>
<keyword evidence="6" id="KW-1185">Reference proteome</keyword>
<proteinExistence type="predicted"/>
<organism evidence="5 6">
    <name type="scientific">Exiguobacterium antarcticum</name>
    <dbReference type="NCBI Taxonomy" id="132920"/>
    <lineage>
        <taxon>Bacteria</taxon>
        <taxon>Bacillati</taxon>
        <taxon>Bacillota</taxon>
        <taxon>Bacilli</taxon>
        <taxon>Bacillales</taxon>
        <taxon>Bacillales Family XII. Incertae Sedis</taxon>
        <taxon>Exiguobacterium</taxon>
    </lineage>
</organism>
<sequence>MTLSAVLFDLDGTLLDRTTSLQLFLKSQHARLIAPVSTCPLDAYQTLFLTFDQNGLVWKDIVYQQLIAHLRLADITVSELLHDYISEFAKTSVLFPETRHMLEQLRVSCRLGLITNGRSNLQRSVIAHHQLQTFFDPILISEEIGLAKPDPALFLRPVQDWGVTPEQVLFIGDHPLHDIKGA</sequence>
<dbReference type="InterPro" id="IPR006439">
    <property type="entry name" value="HAD-SF_hydro_IA"/>
</dbReference>
<evidence type="ECO:0000256" key="3">
    <source>
        <dbReference type="ARBA" id="ARBA00022801"/>
    </source>
</evidence>
<keyword evidence="4" id="KW-0460">Magnesium</keyword>
<reference evidence="5 6" key="1">
    <citation type="submission" date="2023-04" db="EMBL/GenBank/DDBJ databases">
        <title>Antarctic isolates genomes.</title>
        <authorList>
            <person name="Dimov S.G."/>
        </authorList>
    </citation>
    <scope>NUCLEOTIDE SEQUENCE [LARGE SCALE GENOMIC DNA]</scope>
    <source>
        <strain evidence="5 6">AL19</strain>
    </source>
</reference>
<evidence type="ECO:0000313" key="6">
    <source>
        <dbReference type="Proteomes" id="UP001243286"/>
    </source>
</evidence>
<dbReference type="EMBL" id="JASBQV010000021">
    <property type="protein sequence ID" value="MDI3235775.1"/>
    <property type="molecule type" value="Genomic_DNA"/>
</dbReference>
<dbReference type="SUPFAM" id="SSF56784">
    <property type="entry name" value="HAD-like"/>
    <property type="match status" value="1"/>
</dbReference>
<dbReference type="PRINTS" id="PR00413">
    <property type="entry name" value="HADHALOGNASE"/>
</dbReference>
<dbReference type="Pfam" id="PF13419">
    <property type="entry name" value="HAD_2"/>
    <property type="match status" value="1"/>
</dbReference>
<dbReference type="RefSeq" id="WP_282356765.1">
    <property type="nucleotide sequence ID" value="NZ_JASBQV010000021.1"/>
</dbReference>
<dbReference type="Proteomes" id="UP001243286">
    <property type="component" value="Unassembled WGS sequence"/>
</dbReference>
<dbReference type="EC" id="3.1.3.-" evidence="5"/>
<keyword evidence="2" id="KW-0479">Metal-binding</keyword>
<dbReference type="PANTHER" id="PTHR46470">
    <property type="entry name" value="N-ACYLNEURAMINATE-9-PHOSPHATASE"/>
    <property type="match status" value="1"/>
</dbReference>
<dbReference type="SFLD" id="SFLDS00003">
    <property type="entry name" value="Haloacid_Dehalogenase"/>
    <property type="match status" value="1"/>
</dbReference>
<dbReference type="InterPro" id="IPR051400">
    <property type="entry name" value="HAD-like_hydrolase"/>
</dbReference>
<evidence type="ECO:0000256" key="4">
    <source>
        <dbReference type="ARBA" id="ARBA00022842"/>
    </source>
</evidence>
<evidence type="ECO:0000313" key="5">
    <source>
        <dbReference type="EMBL" id="MDI3235775.1"/>
    </source>
</evidence>
<dbReference type="InterPro" id="IPR036412">
    <property type="entry name" value="HAD-like_sf"/>
</dbReference>
<dbReference type="Gene3D" id="3.40.50.1000">
    <property type="entry name" value="HAD superfamily/HAD-like"/>
    <property type="match status" value="1"/>
</dbReference>